<dbReference type="PANTHER" id="PTHR13696:SF52">
    <property type="entry name" value="PARA FAMILY PROTEIN CT_582"/>
    <property type="match status" value="1"/>
</dbReference>
<protein>
    <recommendedName>
        <fullName evidence="1">AAA domain-containing protein</fullName>
    </recommendedName>
</protein>
<dbReference type="FunFam" id="3.40.50.300:FF:000285">
    <property type="entry name" value="Sporulation initiation inhibitor Soj"/>
    <property type="match status" value="1"/>
</dbReference>
<dbReference type="PRINTS" id="PR00091">
    <property type="entry name" value="NITROGNASEII"/>
</dbReference>
<dbReference type="PIRSF" id="PIRSF009320">
    <property type="entry name" value="Nuc_binding_HP_1000"/>
    <property type="match status" value="1"/>
</dbReference>
<dbReference type="PANTHER" id="PTHR13696">
    <property type="entry name" value="P-LOOP CONTAINING NUCLEOSIDE TRIPHOSPHATE HYDROLASE"/>
    <property type="match status" value="1"/>
</dbReference>
<dbReference type="STRING" id="1802164.A3H51_02405"/>
<dbReference type="Pfam" id="PF13614">
    <property type="entry name" value="AAA_31"/>
    <property type="match status" value="1"/>
</dbReference>
<dbReference type="InterPro" id="IPR027417">
    <property type="entry name" value="P-loop_NTPase"/>
</dbReference>
<name>A0A1G2HIG4_9BACT</name>
<evidence type="ECO:0000313" key="2">
    <source>
        <dbReference type="EMBL" id="OGZ62294.1"/>
    </source>
</evidence>
<feature type="domain" description="AAA" evidence="1">
    <location>
        <begin position="4"/>
        <end position="177"/>
    </location>
</feature>
<dbReference type="InterPro" id="IPR050678">
    <property type="entry name" value="DNA_Partitioning_ATPase"/>
</dbReference>
<reference evidence="2 3" key="1">
    <citation type="journal article" date="2016" name="Nat. Commun.">
        <title>Thousands of microbial genomes shed light on interconnected biogeochemical processes in an aquifer system.</title>
        <authorList>
            <person name="Anantharaman K."/>
            <person name="Brown C.T."/>
            <person name="Hug L.A."/>
            <person name="Sharon I."/>
            <person name="Castelle C.J."/>
            <person name="Probst A.J."/>
            <person name="Thomas B.C."/>
            <person name="Singh A."/>
            <person name="Wilkins M.J."/>
            <person name="Karaoz U."/>
            <person name="Brodie E.L."/>
            <person name="Williams K.H."/>
            <person name="Hubbard S.S."/>
            <person name="Banfield J.F."/>
        </authorList>
    </citation>
    <scope>NUCLEOTIDE SEQUENCE [LARGE SCALE GENOMIC DNA]</scope>
</reference>
<dbReference type="Proteomes" id="UP000178509">
    <property type="component" value="Unassembled WGS sequence"/>
</dbReference>
<accession>A0A1G2HIG4</accession>
<proteinExistence type="predicted"/>
<evidence type="ECO:0000313" key="3">
    <source>
        <dbReference type="Proteomes" id="UP000178509"/>
    </source>
</evidence>
<sequence>MAYIITIANQKGGVGKTTTVNNLGVYLAAYGKKVLIVDIDPQSNATSTFSPTKDIPIHIYHALVGGIHPNEIIRPTGLFSLDILPAHAELAGATVELVSMENREFKLQEITDKVRHNYDFILIDCPPSLGLLTLNGIVAADYVIVPVQAEYYALEGLGQLLNSIDLVKENLGRNIEILGALCTMYDKRNKLSRNILKDIIQNFPGYVFEVIIPRNITLAEAPGYGRTIYQHDPTSTGANAYRQLAKEVIARCASSNK</sequence>
<dbReference type="Gene3D" id="3.40.50.300">
    <property type="entry name" value="P-loop containing nucleotide triphosphate hydrolases"/>
    <property type="match status" value="1"/>
</dbReference>
<dbReference type="AlphaFoldDB" id="A0A1G2HIG4"/>
<dbReference type="CDD" id="cd02042">
    <property type="entry name" value="ParAB_family"/>
    <property type="match status" value="1"/>
</dbReference>
<comment type="caution">
    <text evidence="2">The sequence shown here is derived from an EMBL/GenBank/DDBJ whole genome shotgun (WGS) entry which is preliminary data.</text>
</comment>
<gene>
    <name evidence="2" type="ORF">A3H51_02405</name>
</gene>
<dbReference type="InterPro" id="IPR025669">
    <property type="entry name" value="AAA_dom"/>
</dbReference>
<organism evidence="2 3">
    <name type="scientific">Candidatus Spechtbacteria bacterium RIFCSPLOWO2_02_FULL_38_8</name>
    <dbReference type="NCBI Taxonomy" id="1802164"/>
    <lineage>
        <taxon>Bacteria</taxon>
        <taxon>Candidatus Spechtiibacteriota</taxon>
    </lineage>
</organism>
<dbReference type="SUPFAM" id="SSF52540">
    <property type="entry name" value="P-loop containing nucleoside triphosphate hydrolases"/>
    <property type="match status" value="1"/>
</dbReference>
<evidence type="ECO:0000259" key="1">
    <source>
        <dbReference type="Pfam" id="PF13614"/>
    </source>
</evidence>
<dbReference type="EMBL" id="MHOJ01000022">
    <property type="protein sequence ID" value="OGZ62294.1"/>
    <property type="molecule type" value="Genomic_DNA"/>
</dbReference>